<organism evidence="1 2">
    <name type="scientific">Hibiscus sabdariffa</name>
    <name type="common">roselle</name>
    <dbReference type="NCBI Taxonomy" id="183260"/>
    <lineage>
        <taxon>Eukaryota</taxon>
        <taxon>Viridiplantae</taxon>
        <taxon>Streptophyta</taxon>
        <taxon>Embryophyta</taxon>
        <taxon>Tracheophyta</taxon>
        <taxon>Spermatophyta</taxon>
        <taxon>Magnoliopsida</taxon>
        <taxon>eudicotyledons</taxon>
        <taxon>Gunneridae</taxon>
        <taxon>Pentapetalae</taxon>
        <taxon>rosids</taxon>
        <taxon>malvids</taxon>
        <taxon>Malvales</taxon>
        <taxon>Malvaceae</taxon>
        <taxon>Malvoideae</taxon>
        <taxon>Hibiscus</taxon>
    </lineage>
</organism>
<comment type="caution">
    <text evidence="1">The sequence shown here is derived from an EMBL/GenBank/DDBJ whole genome shotgun (WGS) entry which is preliminary data.</text>
</comment>
<reference evidence="1 2" key="1">
    <citation type="journal article" date="2024" name="G3 (Bethesda)">
        <title>Genome assembly of Hibiscus sabdariffa L. provides insights into metabolisms of medicinal natural products.</title>
        <authorList>
            <person name="Kim T."/>
        </authorList>
    </citation>
    <scope>NUCLEOTIDE SEQUENCE [LARGE SCALE GENOMIC DNA]</scope>
    <source>
        <strain evidence="1">TK-2024</strain>
        <tissue evidence="1">Old leaves</tissue>
    </source>
</reference>
<keyword evidence="2" id="KW-1185">Reference proteome</keyword>
<evidence type="ECO:0000313" key="2">
    <source>
        <dbReference type="Proteomes" id="UP001396334"/>
    </source>
</evidence>
<gene>
    <name evidence="1" type="ORF">V6N11_033343</name>
</gene>
<dbReference type="Proteomes" id="UP001396334">
    <property type="component" value="Unassembled WGS sequence"/>
</dbReference>
<evidence type="ECO:0000313" key="1">
    <source>
        <dbReference type="EMBL" id="KAK8993240.1"/>
    </source>
</evidence>
<protein>
    <submittedName>
        <fullName evidence="1">Uncharacterized protein</fullName>
    </submittedName>
</protein>
<accession>A0ABR2PYF1</accession>
<dbReference type="EMBL" id="JBBPBN010000049">
    <property type="protein sequence ID" value="KAK8993240.1"/>
    <property type="molecule type" value="Genomic_DNA"/>
</dbReference>
<sequence>MTDEEVGIVQRCVLPTQGLERFACGTSGANGTVKERGWTTQGTSGVGNTGEEEGCSKVIATTPVLDDPHSRNKIEEVSEKIVYDLDMLVHSSWRNALLMLSNRVHGCCIIVVQVVVHARPSFGLFVSHVGFGFVDLFPIVVPGV</sequence>
<name>A0ABR2PYF1_9ROSI</name>
<proteinExistence type="predicted"/>